<dbReference type="Proteomes" id="UP001234178">
    <property type="component" value="Unassembled WGS sequence"/>
</dbReference>
<sequence length="117" mass="12495">MECPVGQVHQLETPTERLADPQGTGINIPCVPNLAEPTVVPSPTRNDMRRATGSAAITGSPQFSPETSVPSSSVQINLVSRLEVVRDSYQRQGFSNQVVQLLLGGLRSSSQASYQSS</sequence>
<accession>A0ABR0B9T3</accession>
<evidence type="ECO:0000313" key="3">
    <source>
        <dbReference type="Proteomes" id="UP001234178"/>
    </source>
</evidence>
<evidence type="ECO:0000256" key="1">
    <source>
        <dbReference type="SAM" id="MobiDB-lite"/>
    </source>
</evidence>
<comment type="caution">
    <text evidence="2">The sequence shown here is derived from an EMBL/GenBank/DDBJ whole genome shotgun (WGS) entry which is preliminary data.</text>
</comment>
<name>A0ABR0B9T3_9CRUS</name>
<reference evidence="2 3" key="1">
    <citation type="journal article" date="2023" name="Nucleic Acids Res.">
        <title>The hologenome of Daphnia magna reveals possible DNA methylation and microbiome-mediated evolution of the host genome.</title>
        <authorList>
            <person name="Chaturvedi A."/>
            <person name="Li X."/>
            <person name="Dhandapani V."/>
            <person name="Marshall H."/>
            <person name="Kissane S."/>
            <person name="Cuenca-Cambronero M."/>
            <person name="Asole G."/>
            <person name="Calvet F."/>
            <person name="Ruiz-Romero M."/>
            <person name="Marangio P."/>
            <person name="Guigo R."/>
            <person name="Rago D."/>
            <person name="Mirbahai L."/>
            <person name="Eastwood N."/>
            <person name="Colbourne J.K."/>
            <person name="Zhou J."/>
            <person name="Mallon E."/>
            <person name="Orsini L."/>
        </authorList>
    </citation>
    <scope>NUCLEOTIDE SEQUENCE [LARGE SCALE GENOMIC DNA]</scope>
    <source>
        <strain evidence="2">LRV0_1</strain>
    </source>
</reference>
<proteinExistence type="predicted"/>
<protein>
    <submittedName>
        <fullName evidence="2">Uncharacterized protein</fullName>
    </submittedName>
</protein>
<evidence type="ECO:0000313" key="2">
    <source>
        <dbReference type="EMBL" id="KAK4045329.1"/>
    </source>
</evidence>
<gene>
    <name evidence="2" type="ORF">OUZ56_032866</name>
</gene>
<organism evidence="2 3">
    <name type="scientific">Daphnia magna</name>
    <dbReference type="NCBI Taxonomy" id="35525"/>
    <lineage>
        <taxon>Eukaryota</taxon>
        <taxon>Metazoa</taxon>
        <taxon>Ecdysozoa</taxon>
        <taxon>Arthropoda</taxon>
        <taxon>Crustacea</taxon>
        <taxon>Branchiopoda</taxon>
        <taxon>Diplostraca</taxon>
        <taxon>Cladocera</taxon>
        <taxon>Anomopoda</taxon>
        <taxon>Daphniidae</taxon>
        <taxon>Daphnia</taxon>
    </lineage>
</organism>
<keyword evidence="3" id="KW-1185">Reference proteome</keyword>
<feature type="region of interest" description="Disordered" evidence="1">
    <location>
        <begin position="1"/>
        <end position="30"/>
    </location>
</feature>
<dbReference type="EMBL" id="JAOYFB010000042">
    <property type="protein sequence ID" value="KAK4045329.1"/>
    <property type="molecule type" value="Genomic_DNA"/>
</dbReference>